<dbReference type="Pfam" id="PF00264">
    <property type="entry name" value="Tyrosinase"/>
    <property type="match status" value="1"/>
</dbReference>
<comment type="catalytic activity">
    <reaction evidence="7">
        <text>L-tyrosine + O2 = L-dopaquinone + H2O</text>
        <dbReference type="Rhea" id="RHEA:18117"/>
        <dbReference type="ChEBI" id="CHEBI:15377"/>
        <dbReference type="ChEBI" id="CHEBI:15379"/>
        <dbReference type="ChEBI" id="CHEBI:57924"/>
        <dbReference type="ChEBI" id="CHEBI:58315"/>
        <dbReference type="EC" id="1.14.18.1"/>
    </reaction>
</comment>
<dbReference type="Proteomes" id="UP000813427">
    <property type="component" value="Unassembled WGS sequence"/>
</dbReference>
<reference evidence="9" key="1">
    <citation type="journal article" date="2021" name="Nat. Commun.">
        <title>Genetic determinants of endophytism in the Arabidopsis root mycobiome.</title>
        <authorList>
            <person name="Mesny F."/>
            <person name="Miyauchi S."/>
            <person name="Thiergart T."/>
            <person name="Pickel B."/>
            <person name="Atanasova L."/>
            <person name="Karlsson M."/>
            <person name="Huettel B."/>
            <person name="Barry K.W."/>
            <person name="Haridas S."/>
            <person name="Chen C."/>
            <person name="Bauer D."/>
            <person name="Andreopoulos W."/>
            <person name="Pangilinan J."/>
            <person name="LaButti K."/>
            <person name="Riley R."/>
            <person name="Lipzen A."/>
            <person name="Clum A."/>
            <person name="Drula E."/>
            <person name="Henrissat B."/>
            <person name="Kohler A."/>
            <person name="Grigoriev I.V."/>
            <person name="Martin F.M."/>
            <person name="Hacquard S."/>
        </authorList>
    </citation>
    <scope>NUCLEOTIDE SEQUENCE</scope>
    <source>
        <strain evidence="9">MPI-SDFR-AT-0068</strain>
    </source>
</reference>
<dbReference type="PANTHER" id="PTHR11474:SF76">
    <property type="entry name" value="SHKT DOMAIN-CONTAINING PROTEIN"/>
    <property type="match status" value="1"/>
</dbReference>
<dbReference type="GO" id="GO:0004503">
    <property type="term" value="F:tyrosinase activity"/>
    <property type="evidence" value="ECO:0007669"/>
    <property type="project" value="UniProtKB-EC"/>
</dbReference>
<dbReference type="PRINTS" id="PR00092">
    <property type="entry name" value="TYROSINASE"/>
</dbReference>
<keyword evidence="4" id="KW-0186">Copper</keyword>
<keyword evidence="10" id="KW-1185">Reference proteome</keyword>
<accession>A0A8K0WHT2</accession>
<sequence length="1326" mass="149355">MVPTLYYRKFNRDSAFDDEDFVADNQFLAENFIDFFGTWLQEDDNAEIQSHDGIVLKFWDNSIYNVQTFMVADSGVFARDTLPPWFNSSARFITFISLSGKQFFDPSTQNWTFCIVGGNDPKEIDRENSFLQVISWNGIEFRFYQSDFANGHSSIQAWNYFGRSRDAFGPNSYLGPFNGHVNGACIMKEIHQPWLHWLAAPSQFNASFSDAALKTWKSVVWLSDPGQGPLSLINPNPGQLESHIVRGINNWFNKRRELDFLDSSKQPLTNPINVSHWVAHLFLTTTINLGAALSTGEAPDVSPSDADYILPPDHLYDSQLLGSASLTQLLTNLDESIKTKQTVPIPLPQIGFKDQDYTEAVKALNLSIVQRVGDQDYADALELPWTFLGGDKRGEEEKSIYVKVVAEDLEGTSPFNHIQPSVEDAVGVQRMQTVQKISKRSDWPDVYISLFSQEVLNAVIMVDFCNPVYSWRRGCLMQYVPRTTTLENKIYDLSQRFIEAVEKSPYAHIPDSPEAEFLALVKVDVKTHQKFILDYLSAVQSRMKENPVAALTDHLTLAESRRRVYRPLPLDEFATTMPVSLKLINKPLLKEMRSDGTIQDVPERGRLFLQAWISSLAFWDPQILPKPDASSPMAPVAVQSLPPPATLGMPCQRMKISASSQQTSFRKAKTCPIRGTNGRDTSIKHAKDSDGVQSFSRLVFQAPKTPNWDDDIKPMIEAPYWVLNDSKDKGQQWIDAMLYWGVGKWSLNNYDDVKKRALGIYQHVRSKTMPITSDPQDFWPDEAVETFRQWANAGFPRDASDSPKAEPIIPQPTAVRDQFNVRRDILSLSRVELAEYQAKLDDVLQVGALDSPWQKLGVLHAYWCLHYQEATFLWHRAYLLYVEKLISMSIPYWNGYAAETADPSSEYAGIPPMFLEETYIHPSGEVRPNPLRYALAVGGQSKSGKGPWVTRSDTLVKGPSDPDWDRKIGLFNTYHAQLQHCLEQSTYTSPATTEKHGRPWANIPTFSDDQCDELYQYRFDFDGLFEQVHDNYHGWVGPDMADNTYTANDPIFLSYHANMDRLAGLFINAHPEAQYTSSYPLQPFIDGGINISYDDPRLWKYTTIGEMAKDTRCLGYIYGLPVCADLPTPRSAAQRGILRPNPGGGAAITLPAAIIDKDPKTKVAQSDRPINDNEVLKKNDLNENMTKSDGSMCKSREGKVPYVVFANVGCTTSSYRIDVFTADAKDLTASLSNNDYIGEVTRIGMGKGVPGMGDPSQHGKRACRQPNATRVLSAKNVWAKRTPGQGEMKDVQIVVTDLDTWKKVEGVDIEKLPGFVPQVVWLPESS</sequence>
<comment type="similarity">
    <text evidence="1">Belongs to the tyrosinase family.</text>
</comment>
<dbReference type="OrthoDB" id="6132182at2759"/>
<dbReference type="InterPro" id="IPR002227">
    <property type="entry name" value="Tyrosinase_Cu-bd"/>
</dbReference>
<evidence type="ECO:0000256" key="7">
    <source>
        <dbReference type="ARBA" id="ARBA00048881"/>
    </source>
</evidence>
<evidence type="ECO:0000313" key="9">
    <source>
        <dbReference type="EMBL" id="KAH7261615.1"/>
    </source>
</evidence>
<evidence type="ECO:0000256" key="2">
    <source>
        <dbReference type="ARBA" id="ARBA00011906"/>
    </source>
</evidence>
<evidence type="ECO:0000256" key="6">
    <source>
        <dbReference type="ARBA" id="ARBA00048233"/>
    </source>
</evidence>
<organism evidence="9 10">
    <name type="scientific">Fusarium tricinctum</name>
    <dbReference type="NCBI Taxonomy" id="61284"/>
    <lineage>
        <taxon>Eukaryota</taxon>
        <taxon>Fungi</taxon>
        <taxon>Dikarya</taxon>
        <taxon>Ascomycota</taxon>
        <taxon>Pezizomycotina</taxon>
        <taxon>Sordariomycetes</taxon>
        <taxon>Hypocreomycetidae</taxon>
        <taxon>Hypocreales</taxon>
        <taxon>Nectriaceae</taxon>
        <taxon>Fusarium</taxon>
        <taxon>Fusarium tricinctum species complex</taxon>
    </lineage>
</organism>
<dbReference type="PANTHER" id="PTHR11474">
    <property type="entry name" value="TYROSINASE FAMILY MEMBER"/>
    <property type="match status" value="1"/>
</dbReference>
<keyword evidence="3" id="KW-0479">Metal-binding</keyword>
<proteinExistence type="inferred from homology"/>
<evidence type="ECO:0000256" key="3">
    <source>
        <dbReference type="ARBA" id="ARBA00022723"/>
    </source>
</evidence>
<dbReference type="GO" id="GO:0046872">
    <property type="term" value="F:metal ion binding"/>
    <property type="evidence" value="ECO:0007669"/>
    <property type="project" value="UniProtKB-KW"/>
</dbReference>
<dbReference type="EC" id="1.14.18.1" evidence="2"/>
<comment type="caution">
    <text evidence="9">The sequence shown here is derived from an EMBL/GenBank/DDBJ whole genome shotgun (WGS) entry which is preliminary data.</text>
</comment>
<evidence type="ECO:0000256" key="5">
    <source>
        <dbReference type="ARBA" id="ARBA00023101"/>
    </source>
</evidence>
<feature type="domain" description="Tyrosinase copper-binding" evidence="8">
    <location>
        <begin position="1049"/>
        <end position="1060"/>
    </location>
</feature>
<protein>
    <recommendedName>
        <fullName evidence="2">tyrosinase</fullName>
        <ecNumber evidence="2">1.14.18.1</ecNumber>
    </recommendedName>
</protein>
<dbReference type="Gene3D" id="1.10.1280.10">
    <property type="entry name" value="Di-copper center containing domain from catechol oxidase"/>
    <property type="match status" value="1"/>
</dbReference>
<dbReference type="SUPFAM" id="SSF48056">
    <property type="entry name" value="Di-copper centre-containing domain"/>
    <property type="match status" value="1"/>
</dbReference>
<keyword evidence="5" id="KW-0470">Melanin biosynthesis</keyword>
<evidence type="ECO:0000256" key="1">
    <source>
        <dbReference type="ARBA" id="ARBA00009928"/>
    </source>
</evidence>
<dbReference type="InterPro" id="IPR050316">
    <property type="entry name" value="Tyrosinase/Hemocyanin"/>
</dbReference>
<gene>
    <name evidence="9" type="ORF">BKA59DRAFT_518575</name>
</gene>
<dbReference type="EMBL" id="JAGPXF010000001">
    <property type="protein sequence ID" value="KAH7261615.1"/>
    <property type="molecule type" value="Genomic_DNA"/>
</dbReference>
<dbReference type="InterPro" id="IPR008922">
    <property type="entry name" value="Di-copper_centre_dom_sf"/>
</dbReference>
<evidence type="ECO:0000259" key="8">
    <source>
        <dbReference type="PROSITE" id="PS00498"/>
    </source>
</evidence>
<evidence type="ECO:0000313" key="10">
    <source>
        <dbReference type="Proteomes" id="UP000813427"/>
    </source>
</evidence>
<name>A0A8K0WHT2_9HYPO</name>
<dbReference type="PROSITE" id="PS00498">
    <property type="entry name" value="TYROSINASE_2"/>
    <property type="match status" value="1"/>
</dbReference>
<dbReference type="GO" id="GO:0042438">
    <property type="term" value="P:melanin biosynthetic process"/>
    <property type="evidence" value="ECO:0007669"/>
    <property type="project" value="UniProtKB-KW"/>
</dbReference>
<comment type="catalytic activity">
    <reaction evidence="6">
        <text>2 L-dopa + O2 = 2 L-dopaquinone + 2 H2O</text>
        <dbReference type="Rhea" id="RHEA:34287"/>
        <dbReference type="ChEBI" id="CHEBI:15377"/>
        <dbReference type="ChEBI" id="CHEBI:15379"/>
        <dbReference type="ChEBI" id="CHEBI:57504"/>
        <dbReference type="ChEBI" id="CHEBI:57924"/>
        <dbReference type="EC" id="1.14.18.1"/>
    </reaction>
</comment>
<evidence type="ECO:0000256" key="4">
    <source>
        <dbReference type="ARBA" id="ARBA00023008"/>
    </source>
</evidence>